<feature type="region of interest" description="Disordered" evidence="1">
    <location>
        <begin position="406"/>
        <end position="425"/>
    </location>
</feature>
<accession>A0A2R6WWQ2</accession>
<evidence type="ECO:0000313" key="4">
    <source>
        <dbReference type="EMBL" id="PTQ38269.1"/>
    </source>
</evidence>
<dbReference type="OMA" id="IIMKQIC"/>
<dbReference type="OrthoDB" id="1921707at2759"/>
<gene>
    <name evidence="4" type="ORF">MARPO_0052s0060</name>
</gene>
<keyword evidence="2" id="KW-1133">Transmembrane helix</keyword>
<dbReference type="PANTHER" id="PTHR34960">
    <property type="entry name" value="EMB|CAB68146.1-RELATED"/>
    <property type="match status" value="1"/>
</dbReference>
<feature type="transmembrane region" description="Helical" evidence="2">
    <location>
        <begin position="43"/>
        <end position="64"/>
    </location>
</feature>
<dbReference type="InterPro" id="IPR056682">
    <property type="entry name" value="DUF7780"/>
</dbReference>
<keyword evidence="2" id="KW-0472">Membrane</keyword>
<keyword evidence="2" id="KW-0812">Transmembrane</keyword>
<evidence type="ECO:0000256" key="2">
    <source>
        <dbReference type="SAM" id="Phobius"/>
    </source>
</evidence>
<dbReference type="Pfam" id="PF25002">
    <property type="entry name" value="DUF7780"/>
    <property type="match status" value="2"/>
</dbReference>
<name>A0A2R6WWQ2_MARPO</name>
<organism evidence="4 5">
    <name type="scientific">Marchantia polymorpha</name>
    <name type="common">Common liverwort</name>
    <name type="synonym">Marchantia aquatica</name>
    <dbReference type="NCBI Taxonomy" id="3197"/>
    <lineage>
        <taxon>Eukaryota</taxon>
        <taxon>Viridiplantae</taxon>
        <taxon>Streptophyta</taxon>
        <taxon>Embryophyta</taxon>
        <taxon>Marchantiophyta</taxon>
        <taxon>Marchantiopsida</taxon>
        <taxon>Marchantiidae</taxon>
        <taxon>Marchantiales</taxon>
        <taxon>Marchantiaceae</taxon>
        <taxon>Marchantia</taxon>
    </lineage>
</organism>
<dbReference type="PANTHER" id="PTHR34960:SF1">
    <property type="entry name" value="EMB|CAB68146.1-RELATED"/>
    <property type="match status" value="1"/>
</dbReference>
<evidence type="ECO:0000256" key="1">
    <source>
        <dbReference type="SAM" id="MobiDB-lite"/>
    </source>
</evidence>
<evidence type="ECO:0000313" key="5">
    <source>
        <dbReference type="Proteomes" id="UP000244005"/>
    </source>
</evidence>
<proteinExistence type="predicted"/>
<keyword evidence="5" id="KW-1185">Reference proteome</keyword>
<sequence length="601" mass="66498">MRALVCAEAIFCRLSRSASMRLSRSLDGLPGIEKYARRKFTHYVRNTISLCVATLLFTVFLFLICTVDPGWKGMDQPWLRSDPSVRRSGPGRILQSTSLKFDDWRRSSALHGLGVTFRKGSRAMSELVVAHVEEATTADDLRLFLRTLHRSGVTARADVVLLFPSSPVPKVLADVVNEEERSWWEIMLQLQSTAAPHSSKESSGEATEDSSANREGRNLQEAPSTPVHVEFPDSNSSLSSFHATAFWKAREEGKPRGDAFWGGSTARSDGMTTAVDWGDWGSVVGFEMQDLDSDEALKGFIEEPPARLRRWISYQMLLGMVKSKFRSVLLAAVGEVLVMGDVLAVTRKKTYDLGLLMFQEDRTWKELHSSHIEMAKNSALEEASVSQPDDRSQGVVGLRLDETSSEAQGLGVAGEELASSEGQRSGVGRPELQFIEEVYGKEKWKVLEEEDKEKSVLGSGLIMGHMKPVRSLLGTMGTEIVGVAALVRKSRQSFSDRPLLNFLVHKSTVLSKRVTDKLHIMTNRNSNVHSLPGSKQRSVFYKQSGGRFAALQGLKDELVDANMHSTVLKSVIDDICSSLADSKFYSDCSSPNSLLLSETRS</sequence>
<reference evidence="5" key="1">
    <citation type="journal article" date="2017" name="Cell">
        <title>Insights into land plant evolution garnered from the Marchantia polymorpha genome.</title>
        <authorList>
            <person name="Bowman J.L."/>
            <person name="Kohchi T."/>
            <person name="Yamato K.T."/>
            <person name="Jenkins J."/>
            <person name="Shu S."/>
            <person name="Ishizaki K."/>
            <person name="Yamaoka S."/>
            <person name="Nishihama R."/>
            <person name="Nakamura Y."/>
            <person name="Berger F."/>
            <person name="Adam C."/>
            <person name="Aki S.S."/>
            <person name="Althoff F."/>
            <person name="Araki T."/>
            <person name="Arteaga-Vazquez M.A."/>
            <person name="Balasubrmanian S."/>
            <person name="Barry K."/>
            <person name="Bauer D."/>
            <person name="Boehm C.R."/>
            <person name="Briginshaw L."/>
            <person name="Caballero-Perez J."/>
            <person name="Catarino B."/>
            <person name="Chen F."/>
            <person name="Chiyoda S."/>
            <person name="Chovatia M."/>
            <person name="Davies K.M."/>
            <person name="Delmans M."/>
            <person name="Demura T."/>
            <person name="Dierschke T."/>
            <person name="Dolan L."/>
            <person name="Dorantes-Acosta A.E."/>
            <person name="Eklund D.M."/>
            <person name="Florent S.N."/>
            <person name="Flores-Sandoval E."/>
            <person name="Fujiyama A."/>
            <person name="Fukuzawa H."/>
            <person name="Galik B."/>
            <person name="Grimanelli D."/>
            <person name="Grimwood J."/>
            <person name="Grossniklaus U."/>
            <person name="Hamada T."/>
            <person name="Haseloff J."/>
            <person name="Hetherington A.J."/>
            <person name="Higo A."/>
            <person name="Hirakawa Y."/>
            <person name="Hundley H.N."/>
            <person name="Ikeda Y."/>
            <person name="Inoue K."/>
            <person name="Inoue S.I."/>
            <person name="Ishida S."/>
            <person name="Jia Q."/>
            <person name="Kakita M."/>
            <person name="Kanazawa T."/>
            <person name="Kawai Y."/>
            <person name="Kawashima T."/>
            <person name="Kennedy M."/>
            <person name="Kinose K."/>
            <person name="Kinoshita T."/>
            <person name="Kohara Y."/>
            <person name="Koide E."/>
            <person name="Komatsu K."/>
            <person name="Kopischke S."/>
            <person name="Kubo M."/>
            <person name="Kyozuka J."/>
            <person name="Lagercrantz U."/>
            <person name="Lin S.S."/>
            <person name="Lindquist E."/>
            <person name="Lipzen A.M."/>
            <person name="Lu C.W."/>
            <person name="De Luna E."/>
            <person name="Martienssen R.A."/>
            <person name="Minamino N."/>
            <person name="Mizutani M."/>
            <person name="Mizutani M."/>
            <person name="Mochizuki N."/>
            <person name="Monte I."/>
            <person name="Mosher R."/>
            <person name="Nagasaki H."/>
            <person name="Nakagami H."/>
            <person name="Naramoto S."/>
            <person name="Nishitani K."/>
            <person name="Ohtani M."/>
            <person name="Okamoto T."/>
            <person name="Okumura M."/>
            <person name="Phillips J."/>
            <person name="Pollak B."/>
            <person name="Reinders A."/>
            <person name="Rovekamp M."/>
            <person name="Sano R."/>
            <person name="Sawa S."/>
            <person name="Schmid M.W."/>
            <person name="Shirakawa M."/>
            <person name="Solano R."/>
            <person name="Spunde A."/>
            <person name="Suetsugu N."/>
            <person name="Sugano S."/>
            <person name="Sugiyama A."/>
            <person name="Sun R."/>
            <person name="Suzuki Y."/>
            <person name="Takenaka M."/>
            <person name="Takezawa D."/>
            <person name="Tomogane H."/>
            <person name="Tsuzuki M."/>
            <person name="Ueda T."/>
            <person name="Umeda M."/>
            <person name="Ward J.M."/>
            <person name="Watanabe Y."/>
            <person name="Yazaki K."/>
            <person name="Yokoyama R."/>
            <person name="Yoshitake Y."/>
            <person name="Yotsui I."/>
            <person name="Zachgo S."/>
            <person name="Schmutz J."/>
        </authorList>
    </citation>
    <scope>NUCLEOTIDE SEQUENCE [LARGE SCALE GENOMIC DNA]</scope>
    <source>
        <strain evidence="5">Tak-1</strain>
    </source>
</reference>
<dbReference type="AlphaFoldDB" id="A0A2R6WWQ2"/>
<feature type="region of interest" description="Disordered" evidence="1">
    <location>
        <begin position="194"/>
        <end position="237"/>
    </location>
</feature>
<evidence type="ECO:0000259" key="3">
    <source>
        <dbReference type="Pfam" id="PF25002"/>
    </source>
</evidence>
<dbReference type="Proteomes" id="UP000244005">
    <property type="component" value="Unassembled WGS sequence"/>
</dbReference>
<feature type="domain" description="DUF7780" evidence="3">
    <location>
        <begin position="235"/>
        <end position="360"/>
    </location>
</feature>
<protein>
    <recommendedName>
        <fullName evidence="3">DUF7780 domain-containing protein</fullName>
    </recommendedName>
</protein>
<dbReference type="Gramene" id="Mp6g01440.1">
    <property type="protein sequence ID" value="Mp6g01440.1.cds1"/>
    <property type="gene ID" value="Mp6g01440"/>
</dbReference>
<feature type="domain" description="DUF7780" evidence="3">
    <location>
        <begin position="108"/>
        <end position="207"/>
    </location>
</feature>
<dbReference type="EMBL" id="KZ772724">
    <property type="protein sequence ID" value="PTQ38269.1"/>
    <property type="molecule type" value="Genomic_DNA"/>
</dbReference>